<sequence length="111" mass="12099">WSERHATKAAQKVPLDWENKCEQAFLQIAYSVKEEDIPAELYVNSDQTQVVLTQGSNLTWAKTGAKQVSVIGAEEKRAITVVVSVACDGTLLPLQAIYQGFSEKSCPNASA</sequence>
<protein>
    <submittedName>
        <fullName evidence="1">Uncharacterized protein</fullName>
    </submittedName>
</protein>
<evidence type="ECO:0000313" key="1">
    <source>
        <dbReference type="EMBL" id="KAH7916942.1"/>
    </source>
</evidence>
<evidence type="ECO:0000313" key="2">
    <source>
        <dbReference type="Proteomes" id="UP000790709"/>
    </source>
</evidence>
<name>A0ACB8AUA4_9AGAM</name>
<keyword evidence="2" id="KW-1185">Reference proteome</keyword>
<reference evidence="1" key="1">
    <citation type="journal article" date="2021" name="New Phytol.">
        <title>Evolutionary innovations through gain and loss of genes in the ectomycorrhizal Boletales.</title>
        <authorList>
            <person name="Wu G."/>
            <person name="Miyauchi S."/>
            <person name="Morin E."/>
            <person name="Kuo A."/>
            <person name="Drula E."/>
            <person name="Varga T."/>
            <person name="Kohler A."/>
            <person name="Feng B."/>
            <person name="Cao Y."/>
            <person name="Lipzen A."/>
            <person name="Daum C."/>
            <person name="Hundley H."/>
            <person name="Pangilinan J."/>
            <person name="Johnson J."/>
            <person name="Barry K."/>
            <person name="LaButti K."/>
            <person name="Ng V."/>
            <person name="Ahrendt S."/>
            <person name="Min B."/>
            <person name="Choi I.G."/>
            <person name="Park H."/>
            <person name="Plett J.M."/>
            <person name="Magnuson J."/>
            <person name="Spatafora J.W."/>
            <person name="Nagy L.G."/>
            <person name="Henrissat B."/>
            <person name="Grigoriev I.V."/>
            <person name="Yang Z.L."/>
            <person name="Xu J."/>
            <person name="Martin F.M."/>
        </authorList>
    </citation>
    <scope>NUCLEOTIDE SEQUENCE</scope>
    <source>
        <strain evidence="1">KUC20120723A-06</strain>
    </source>
</reference>
<proteinExistence type="predicted"/>
<dbReference type="EMBL" id="MU267428">
    <property type="protein sequence ID" value="KAH7916942.1"/>
    <property type="molecule type" value="Genomic_DNA"/>
</dbReference>
<feature type="non-terminal residue" evidence="1">
    <location>
        <position position="1"/>
    </location>
</feature>
<feature type="non-terminal residue" evidence="1">
    <location>
        <position position="111"/>
    </location>
</feature>
<comment type="caution">
    <text evidence="1">The sequence shown here is derived from an EMBL/GenBank/DDBJ whole genome shotgun (WGS) entry which is preliminary data.</text>
</comment>
<organism evidence="1 2">
    <name type="scientific">Leucogyrophana mollusca</name>
    <dbReference type="NCBI Taxonomy" id="85980"/>
    <lineage>
        <taxon>Eukaryota</taxon>
        <taxon>Fungi</taxon>
        <taxon>Dikarya</taxon>
        <taxon>Basidiomycota</taxon>
        <taxon>Agaricomycotina</taxon>
        <taxon>Agaricomycetes</taxon>
        <taxon>Agaricomycetidae</taxon>
        <taxon>Boletales</taxon>
        <taxon>Boletales incertae sedis</taxon>
        <taxon>Leucogyrophana</taxon>
    </lineage>
</organism>
<accession>A0ACB8AUA4</accession>
<gene>
    <name evidence="1" type="ORF">BV22DRAFT_988400</name>
</gene>
<dbReference type="Proteomes" id="UP000790709">
    <property type="component" value="Unassembled WGS sequence"/>
</dbReference>